<accession>A0A061DC50</accession>
<dbReference type="OrthoDB" id="365132at2759"/>
<reference evidence="2" key="1">
    <citation type="journal article" date="2014" name="Nucleic Acids Res.">
        <title>The evolutionary dynamics of variant antigen genes in Babesia reveal a history of genomic innovation underlying host-parasite interaction.</title>
        <authorList>
            <person name="Jackson A.P."/>
            <person name="Otto T.D."/>
            <person name="Darby A."/>
            <person name="Ramaprasad A."/>
            <person name="Xia D."/>
            <person name="Echaide I.E."/>
            <person name="Farber M."/>
            <person name="Gahlot S."/>
            <person name="Gamble J."/>
            <person name="Gupta D."/>
            <person name="Gupta Y."/>
            <person name="Jackson L."/>
            <person name="Malandrin L."/>
            <person name="Malas T.B."/>
            <person name="Moussa E."/>
            <person name="Nair M."/>
            <person name="Reid A.J."/>
            <person name="Sanders M."/>
            <person name="Sharma J."/>
            <person name="Tracey A."/>
            <person name="Quail M.A."/>
            <person name="Weir W."/>
            <person name="Wastling J.M."/>
            <person name="Hall N."/>
            <person name="Willadsen P."/>
            <person name="Lingelbach K."/>
            <person name="Shiels B."/>
            <person name="Tait A."/>
            <person name="Berriman M."/>
            <person name="Allred D.R."/>
            <person name="Pain A."/>
        </authorList>
    </citation>
    <scope>NUCLEOTIDE SEQUENCE [LARGE SCALE GENOMIC DNA]</scope>
    <source>
        <strain evidence="2">Bond</strain>
    </source>
</reference>
<protein>
    <submittedName>
        <fullName evidence="1">Uncharacterized protein</fullName>
    </submittedName>
</protein>
<gene>
    <name evidence="1" type="ORF">BBBOND_0400940</name>
</gene>
<evidence type="ECO:0000313" key="1">
    <source>
        <dbReference type="EMBL" id="CDR97602.1"/>
    </source>
</evidence>
<keyword evidence="2" id="KW-1185">Reference proteome</keyword>
<evidence type="ECO:0000313" key="2">
    <source>
        <dbReference type="Proteomes" id="UP000033188"/>
    </source>
</evidence>
<name>A0A061DC50_BABBI</name>
<organism evidence="1 2">
    <name type="scientific">Babesia bigemina</name>
    <dbReference type="NCBI Taxonomy" id="5866"/>
    <lineage>
        <taxon>Eukaryota</taxon>
        <taxon>Sar</taxon>
        <taxon>Alveolata</taxon>
        <taxon>Apicomplexa</taxon>
        <taxon>Aconoidasida</taxon>
        <taxon>Piroplasmida</taxon>
        <taxon>Babesiidae</taxon>
        <taxon>Babesia</taxon>
    </lineage>
</organism>
<dbReference type="GeneID" id="24566143"/>
<dbReference type="KEGG" id="bbig:BBBOND_0400940"/>
<dbReference type="Proteomes" id="UP000033188">
    <property type="component" value="Chromosome 4"/>
</dbReference>
<dbReference type="AlphaFoldDB" id="A0A061DC50"/>
<dbReference type="EMBL" id="LK391710">
    <property type="protein sequence ID" value="CDR97602.1"/>
    <property type="molecule type" value="Genomic_DNA"/>
</dbReference>
<proteinExistence type="predicted"/>
<dbReference type="OMA" id="WIFHKEG"/>
<dbReference type="VEuPathDB" id="PiroplasmaDB:BBBOND_0400940"/>
<dbReference type="RefSeq" id="XP_012769788.1">
    <property type="nucleotide sequence ID" value="XM_012914334.1"/>
</dbReference>
<sequence length="893" mass="102256">MARPESVLAMHKSYFCLHYLHDVRLAIDVALEHLKHCEDADLILTVLMEFLANHTSRDRPLELNTVRGVFAELLKSRNIVGLHRILVRHQYEHLMRQLNCRTLSDHRMKIVPPKALNVGTHHKRAVRRSISRRHLNLSLCRISLVRILRKSIEMNHYVATRSPGKYTATRLTKRRCYGNVDTLEKEFKKNLIDCFGDNALMYVRCESLCGPRTCKDGEYSCSIASTGVYDSVRYSNLQSDDRSAAEASNRHNTCTKGLLSVHGCICVSPPIPHPQLCVSADQSSVMFWWRSHYTMIKRKIFQVCNVLFININVPFIAVDLLSRFFQNAVATTGAGVRRCLLFLFNLVDRGGTADMQREAQSVTEDDTTLLFMVAANCIEIALNYNNGCARFDIFSLFYFLMFVDSIFTNLGYEECTNACLPSLMPALDRGAFLKQKLNGGAHSLRRSLKYHHGIFKRELAHLAKEIKKNRILQVVNFQIANCLEQLLLLSHGIFGLNLTLKVAPILFEVTRKAYRMYDFNRHRYEPDAHVYSYSSGRSGYSNPQEEGGCYNRVRSAWANLFQPYCGMSETTSTRHTTSDEHEQYEMDSNDSVKSWSSVLHSRAVSEPDPGASQAESEFANSLVTEFTELSILLLQMLSCSKYIEILVGNSMFASPGCRVSLATLMAGMCLHFVLDVYVMITDDLISNTLRTCHLSSSPIEGETAGAAYLEAFQRYMGCNYRLLAENNCALYFMVIELDWIFHKEGIYSRSEYGKHLRLMGSVLEVTSVFDRDSLEDAFEAHYRLYSQIAVTMFEGPHVDPQTALCVEAFKERVASWSTFDEVTIRRVNPEDELSINQDIMDIYYSDLRYPRHCFNPYKSIFTPKYFELAKDLVYRVKAALLLYYVRNRRTYAQ</sequence>